<name>A0ABV2PQL5_9BACI</name>
<proteinExistence type="predicted"/>
<dbReference type="GO" id="GO:0005524">
    <property type="term" value="F:ATP binding"/>
    <property type="evidence" value="ECO:0007669"/>
    <property type="project" value="UniProtKB-KW"/>
</dbReference>
<dbReference type="PROSITE" id="PS50893">
    <property type="entry name" value="ABC_TRANSPORTER_2"/>
    <property type="match status" value="1"/>
</dbReference>
<accession>A0ABV2PQL5</accession>
<dbReference type="Pfam" id="PF00005">
    <property type="entry name" value="ABC_tran"/>
    <property type="match status" value="1"/>
</dbReference>
<evidence type="ECO:0000256" key="3">
    <source>
        <dbReference type="ARBA" id="ARBA00022840"/>
    </source>
</evidence>
<dbReference type="PROSITE" id="PS00211">
    <property type="entry name" value="ABC_TRANSPORTER_1"/>
    <property type="match status" value="1"/>
</dbReference>
<protein>
    <submittedName>
        <fullName evidence="5">ABC transport system ATP-binding protein</fullName>
    </submittedName>
</protein>
<evidence type="ECO:0000256" key="2">
    <source>
        <dbReference type="ARBA" id="ARBA00022741"/>
    </source>
</evidence>
<evidence type="ECO:0000256" key="1">
    <source>
        <dbReference type="ARBA" id="ARBA00022448"/>
    </source>
</evidence>
<keyword evidence="2" id="KW-0547">Nucleotide-binding</keyword>
<dbReference type="InterPro" id="IPR003439">
    <property type="entry name" value="ABC_transporter-like_ATP-bd"/>
</dbReference>
<dbReference type="Gene3D" id="3.40.50.300">
    <property type="entry name" value="P-loop containing nucleotide triphosphate hydrolases"/>
    <property type="match status" value="1"/>
</dbReference>
<keyword evidence="1" id="KW-0813">Transport</keyword>
<evidence type="ECO:0000259" key="4">
    <source>
        <dbReference type="PROSITE" id="PS50893"/>
    </source>
</evidence>
<dbReference type="CDD" id="cd03260">
    <property type="entry name" value="ABC_PstB_phosphate_transporter"/>
    <property type="match status" value="1"/>
</dbReference>
<keyword evidence="3 5" id="KW-0067">ATP-binding</keyword>
<dbReference type="InterPro" id="IPR017871">
    <property type="entry name" value="ABC_transporter-like_CS"/>
</dbReference>
<reference evidence="5 6" key="1">
    <citation type="submission" date="2024-06" db="EMBL/GenBank/DDBJ databases">
        <title>Sorghum-associated microbial communities from plants grown in Nebraska, USA.</title>
        <authorList>
            <person name="Schachtman D."/>
        </authorList>
    </citation>
    <scope>NUCLEOTIDE SEQUENCE [LARGE SCALE GENOMIC DNA]</scope>
    <source>
        <strain evidence="5 6">736</strain>
    </source>
</reference>
<dbReference type="InterPro" id="IPR027417">
    <property type="entry name" value="P-loop_NTPase"/>
</dbReference>
<dbReference type="RefSeq" id="WP_107951415.1">
    <property type="nucleotide sequence ID" value="NZ_CP073713.1"/>
</dbReference>
<dbReference type="SMART" id="SM00382">
    <property type="entry name" value="AAA"/>
    <property type="match status" value="1"/>
</dbReference>
<dbReference type="Proteomes" id="UP001549363">
    <property type="component" value="Unassembled WGS sequence"/>
</dbReference>
<gene>
    <name evidence="5" type="ORF">ABIA69_004416</name>
</gene>
<keyword evidence="6" id="KW-1185">Reference proteome</keyword>
<feature type="domain" description="ABC transporter" evidence="4">
    <location>
        <begin position="9"/>
        <end position="238"/>
    </location>
</feature>
<dbReference type="InterPro" id="IPR003593">
    <property type="entry name" value="AAA+_ATPase"/>
</dbReference>
<dbReference type="PANTHER" id="PTHR43423">
    <property type="entry name" value="ABC TRANSPORTER I FAMILY MEMBER 17"/>
    <property type="match status" value="1"/>
</dbReference>
<dbReference type="PANTHER" id="PTHR43423:SF1">
    <property type="entry name" value="ABC TRANSPORTER I FAMILY MEMBER 17"/>
    <property type="match status" value="1"/>
</dbReference>
<organism evidence="5 6">
    <name type="scientific">Lysinibacillus parviboronicapiens</name>
    <dbReference type="NCBI Taxonomy" id="436516"/>
    <lineage>
        <taxon>Bacteria</taxon>
        <taxon>Bacillati</taxon>
        <taxon>Bacillota</taxon>
        <taxon>Bacilli</taxon>
        <taxon>Bacillales</taxon>
        <taxon>Bacillaceae</taxon>
        <taxon>Lysinibacillus</taxon>
    </lineage>
</organism>
<dbReference type="EMBL" id="JBEPSB010000034">
    <property type="protein sequence ID" value="MET4563222.1"/>
    <property type="molecule type" value="Genomic_DNA"/>
</dbReference>
<evidence type="ECO:0000313" key="6">
    <source>
        <dbReference type="Proteomes" id="UP001549363"/>
    </source>
</evidence>
<sequence length="243" mass="26542">MKTLYEPAIHFQQVSFSVNNKAILKTITGSIPKGKITTLVGPSGAGKTTLLKMCNGLLTPTNGHIFIDDQPIATYEPTTLRRQVGIALQSAPMIAGTVFDNLALPRSLQGKALTQQEASQFLKDVGLDDSFLQRSITELSGGQRQKVSIARTLINHSSILLLDEITSALDRQSVQDIEALIVTLNKKYNVTMIWITHNLQQALTIGHYTWVMMDGELIETGQSSLLDAPNNPRVAEFVQGVNA</sequence>
<comment type="caution">
    <text evidence="5">The sequence shown here is derived from an EMBL/GenBank/DDBJ whole genome shotgun (WGS) entry which is preliminary data.</text>
</comment>
<dbReference type="SUPFAM" id="SSF52540">
    <property type="entry name" value="P-loop containing nucleoside triphosphate hydrolases"/>
    <property type="match status" value="1"/>
</dbReference>
<evidence type="ECO:0000313" key="5">
    <source>
        <dbReference type="EMBL" id="MET4563222.1"/>
    </source>
</evidence>
<dbReference type="InterPro" id="IPR005670">
    <property type="entry name" value="PstB-like"/>
</dbReference>